<dbReference type="AlphaFoldDB" id="A0A318TSR6"/>
<evidence type="ECO:0000313" key="1">
    <source>
        <dbReference type="EMBL" id="PYF07891.1"/>
    </source>
</evidence>
<accession>A0A318TSR6</accession>
<dbReference type="RefSeq" id="WP_107932115.1">
    <property type="nucleotide sequence ID" value="NZ_CP085009.1"/>
</dbReference>
<reference evidence="1 2" key="1">
    <citation type="submission" date="2018-06" db="EMBL/GenBank/DDBJ databases">
        <title>Genomic Encyclopedia of Archaeal and Bacterial Type Strains, Phase II (KMG-II): from individual species to whole genera.</title>
        <authorList>
            <person name="Goeker M."/>
        </authorList>
    </citation>
    <scope>NUCLEOTIDE SEQUENCE [LARGE SCALE GENOMIC DNA]</scope>
    <source>
        <strain evidence="1 2">KACC 16626</strain>
    </source>
</reference>
<organism evidence="1 2">
    <name type="scientific">Ureibacillus chungkukjangi</name>
    <dbReference type="NCBI Taxonomy" id="1202712"/>
    <lineage>
        <taxon>Bacteria</taxon>
        <taxon>Bacillati</taxon>
        <taxon>Bacillota</taxon>
        <taxon>Bacilli</taxon>
        <taxon>Bacillales</taxon>
        <taxon>Caryophanaceae</taxon>
        <taxon>Ureibacillus</taxon>
    </lineage>
</organism>
<protein>
    <submittedName>
        <fullName evidence="1">Uncharacterized protein</fullName>
    </submittedName>
</protein>
<dbReference type="Proteomes" id="UP000247416">
    <property type="component" value="Unassembled WGS sequence"/>
</dbReference>
<comment type="caution">
    <text evidence="1">The sequence shown here is derived from an EMBL/GenBank/DDBJ whole genome shotgun (WGS) entry which is preliminary data.</text>
</comment>
<dbReference type="EMBL" id="QJTJ01000003">
    <property type="protein sequence ID" value="PYF07891.1"/>
    <property type="molecule type" value="Genomic_DNA"/>
</dbReference>
<keyword evidence="2" id="KW-1185">Reference proteome</keyword>
<sequence length="107" mass="13106">MYKKLVFKSKQEVNEFIAEMFENYGYETSFSSPMSNGISVYGEWVTIKLYNGFYHFLEYDGEEYIHYWTNGNTRDREISYISKDTIIDWLWEDRKYAFVRLNEAYYK</sequence>
<name>A0A318TSR6_9BACL</name>
<proteinExistence type="predicted"/>
<gene>
    <name evidence="1" type="ORF">BJ095_10358</name>
</gene>
<evidence type="ECO:0000313" key="2">
    <source>
        <dbReference type="Proteomes" id="UP000247416"/>
    </source>
</evidence>